<reference evidence="1" key="1">
    <citation type="submission" date="2023-04" db="EMBL/GenBank/DDBJ databases">
        <title>A chromosome-level genome assembly of the parasitoid wasp Eretmocerus hayati.</title>
        <authorList>
            <person name="Zhong Y."/>
            <person name="Liu S."/>
            <person name="Liu Y."/>
        </authorList>
    </citation>
    <scope>NUCLEOTIDE SEQUENCE</scope>
    <source>
        <strain evidence="1">ZJU_SS_LIU_2023</strain>
    </source>
</reference>
<evidence type="ECO:0000313" key="2">
    <source>
        <dbReference type="Proteomes" id="UP001239111"/>
    </source>
</evidence>
<proteinExistence type="predicted"/>
<name>A0ACC2PKR8_9HYME</name>
<gene>
    <name evidence="1" type="ORF">QAD02_019843</name>
</gene>
<accession>A0ACC2PKR8</accession>
<evidence type="ECO:0000313" key="1">
    <source>
        <dbReference type="EMBL" id="KAJ8684051.1"/>
    </source>
</evidence>
<keyword evidence="2" id="KW-1185">Reference proteome</keyword>
<dbReference type="Proteomes" id="UP001239111">
    <property type="component" value="Chromosome 1"/>
</dbReference>
<comment type="caution">
    <text evidence="1">The sequence shown here is derived from an EMBL/GenBank/DDBJ whole genome shotgun (WGS) entry which is preliminary data.</text>
</comment>
<dbReference type="EMBL" id="CM056741">
    <property type="protein sequence ID" value="KAJ8684051.1"/>
    <property type="molecule type" value="Genomic_DNA"/>
</dbReference>
<sequence>MDLIEVLWKQDVDLGFTLVEPTSAAKNTATSTSKESEDDIEKLKTLEAINAGDDKLEQQLLEILFSALGSIAIEPEIEPEIDWAWIKMYHRIFISDVTYRFEYSPSVGITVTLPRPLNSLHRHV</sequence>
<protein>
    <submittedName>
        <fullName evidence="1">Uncharacterized protein</fullName>
    </submittedName>
</protein>
<organism evidence="1 2">
    <name type="scientific">Eretmocerus hayati</name>
    <dbReference type="NCBI Taxonomy" id="131215"/>
    <lineage>
        <taxon>Eukaryota</taxon>
        <taxon>Metazoa</taxon>
        <taxon>Ecdysozoa</taxon>
        <taxon>Arthropoda</taxon>
        <taxon>Hexapoda</taxon>
        <taxon>Insecta</taxon>
        <taxon>Pterygota</taxon>
        <taxon>Neoptera</taxon>
        <taxon>Endopterygota</taxon>
        <taxon>Hymenoptera</taxon>
        <taxon>Apocrita</taxon>
        <taxon>Proctotrupomorpha</taxon>
        <taxon>Chalcidoidea</taxon>
        <taxon>Aphelinidae</taxon>
        <taxon>Aphelininae</taxon>
        <taxon>Eretmocerus</taxon>
    </lineage>
</organism>